<evidence type="ECO:0000313" key="2">
    <source>
        <dbReference type="Proteomes" id="UP000294894"/>
    </source>
</evidence>
<protein>
    <submittedName>
        <fullName evidence="1">Uncharacterized protein</fullName>
    </submittedName>
</protein>
<dbReference type="AlphaFoldDB" id="A0A4P7GKF7"/>
<proteinExistence type="predicted"/>
<evidence type="ECO:0000313" key="1">
    <source>
        <dbReference type="EMBL" id="QBR92269.1"/>
    </source>
</evidence>
<sequence length="287" mass="32023">MEEPHKLLRRLKLGREEYCQRLLTMLVLDADYPRWNTRSTPSPAGLRFLRALDALSFGTADLPDDAVFVDELDLPRRDEDEPGCAPDYGVLTAGRLWIIELKTERGSDRHGQVESYFELGRHHHPERRIDLTYLTPGMSAVSAGAPAGSRLAQVTWEQVMPLVDDVWAGVTGSIGELHDALAEAVASIGTSWTMWREKSLNDLTTNAARLARLTARDGQQRALDHMAGSLGELQRLRLAVRDEFRRPGSPLGSVEPWLWDASTSGGTALTQAGRVHGYELRFSRVER</sequence>
<dbReference type="RefSeq" id="WP_135076202.1">
    <property type="nucleotide sequence ID" value="NZ_CP038267.1"/>
</dbReference>
<organism evidence="1 2">
    <name type="scientific">Nocardioides euryhalodurans</name>
    <dbReference type="NCBI Taxonomy" id="2518370"/>
    <lineage>
        <taxon>Bacteria</taxon>
        <taxon>Bacillati</taxon>
        <taxon>Actinomycetota</taxon>
        <taxon>Actinomycetes</taxon>
        <taxon>Propionibacteriales</taxon>
        <taxon>Nocardioidaceae</taxon>
        <taxon>Nocardioides</taxon>
    </lineage>
</organism>
<reference evidence="1 2" key="1">
    <citation type="submission" date="2019-03" db="EMBL/GenBank/DDBJ databases">
        <title>Three New Species of Nocardioides, Nocardioides euryhalodurans sp. nov., Nocardioides seonyuensis sp. nov. and Nocardioides eburneoflavus sp. nov., Iolated from Soil.</title>
        <authorList>
            <person name="Roh S.G."/>
            <person name="Lee C."/>
            <person name="Kim M.-K."/>
            <person name="Kim S.B."/>
        </authorList>
    </citation>
    <scope>NUCLEOTIDE SEQUENCE [LARGE SCALE GENOMIC DNA]</scope>
    <source>
        <strain evidence="1 2">MMS17-SY117</strain>
    </source>
</reference>
<accession>A0A4P7GKF7</accession>
<keyword evidence="2" id="KW-1185">Reference proteome</keyword>
<gene>
    <name evidence="1" type="ORF">EXE57_08190</name>
</gene>
<dbReference type="OrthoDB" id="3767358at2"/>
<name>A0A4P7GKF7_9ACTN</name>
<dbReference type="EMBL" id="CP038267">
    <property type="protein sequence ID" value="QBR92269.1"/>
    <property type="molecule type" value="Genomic_DNA"/>
</dbReference>
<dbReference type="Proteomes" id="UP000294894">
    <property type="component" value="Chromosome"/>
</dbReference>
<dbReference type="KEGG" id="noy:EXE57_08190"/>